<name>A0A0C2NL24_THEKT</name>
<keyword evidence="2" id="KW-1185">Reference proteome</keyword>
<sequence>MDFTYHQLKAINAYSGVAFSPQHQLIGRQMYKPCVVRGTRILFITAKGWCRGYREVDFSHSFLHTAQLALYKYDTRNSLEKVSKWKSICDDLCISSSNNLALSFYQFLFYAHVFAFIIQEVNDGTAIPYKGGLIKYLGDTPILINYCGIHIPSLPSAAKRRIEELMMDFCIYETSVPVLSKLWTVGKKFI</sequence>
<gene>
    <name evidence="1" type="ORF">RF11_11401</name>
</gene>
<accession>A0A0C2NL24</accession>
<evidence type="ECO:0000313" key="1">
    <source>
        <dbReference type="EMBL" id="KII74702.1"/>
    </source>
</evidence>
<reference evidence="1 2" key="1">
    <citation type="journal article" date="2014" name="Genome Biol. Evol.">
        <title>The genome of the myxosporean Thelohanellus kitauei shows adaptations to nutrient acquisition within its fish host.</title>
        <authorList>
            <person name="Yang Y."/>
            <person name="Xiong J."/>
            <person name="Zhou Z."/>
            <person name="Huo F."/>
            <person name="Miao W."/>
            <person name="Ran C."/>
            <person name="Liu Y."/>
            <person name="Zhang J."/>
            <person name="Feng J."/>
            <person name="Wang M."/>
            <person name="Wang M."/>
            <person name="Wang L."/>
            <person name="Yao B."/>
        </authorList>
    </citation>
    <scope>NUCLEOTIDE SEQUENCE [LARGE SCALE GENOMIC DNA]</scope>
    <source>
        <strain evidence="1">Wuqing</strain>
    </source>
</reference>
<dbReference type="EMBL" id="JWZT01000324">
    <property type="protein sequence ID" value="KII74702.1"/>
    <property type="molecule type" value="Genomic_DNA"/>
</dbReference>
<protein>
    <submittedName>
        <fullName evidence="1">Uncharacterized protein</fullName>
    </submittedName>
</protein>
<organism evidence="1 2">
    <name type="scientific">Thelohanellus kitauei</name>
    <name type="common">Myxosporean</name>
    <dbReference type="NCBI Taxonomy" id="669202"/>
    <lineage>
        <taxon>Eukaryota</taxon>
        <taxon>Metazoa</taxon>
        <taxon>Cnidaria</taxon>
        <taxon>Myxozoa</taxon>
        <taxon>Myxosporea</taxon>
        <taxon>Bivalvulida</taxon>
        <taxon>Platysporina</taxon>
        <taxon>Myxobolidae</taxon>
        <taxon>Thelohanellus</taxon>
    </lineage>
</organism>
<comment type="caution">
    <text evidence="1">The sequence shown here is derived from an EMBL/GenBank/DDBJ whole genome shotgun (WGS) entry which is preliminary data.</text>
</comment>
<dbReference type="AlphaFoldDB" id="A0A0C2NL24"/>
<dbReference type="Proteomes" id="UP000031668">
    <property type="component" value="Unassembled WGS sequence"/>
</dbReference>
<proteinExistence type="predicted"/>
<evidence type="ECO:0000313" key="2">
    <source>
        <dbReference type="Proteomes" id="UP000031668"/>
    </source>
</evidence>